<proteinExistence type="predicted"/>
<reference evidence="1 2" key="1">
    <citation type="submission" date="2018-11" db="EMBL/GenBank/DDBJ databases">
        <title>Clostridium sp. nov., a member of the family Erysipelotrichaceae isolated from pig faeces.</title>
        <authorList>
            <person name="Chang Y.-H."/>
        </authorList>
    </citation>
    <scope>NUCLEOTIDE SEQUENCE [LARGE SCALE GENOMIC DNA]</scope>
    <source>
        <strain evidence="1 2">YH-panp20</strain>
    </source>
</reference>
<name>A0A3N0HY77_9FIRM</name>
<evidence type="ECO:0000313" key="2">
    <source>
        <dbReference type="Proteomes" id="UP000276568"/>
    </source>
</evidence>
<dbReference type="RefSeq" id="WP_128520739.1">
    <property type="nucleotide sequence ID" value="NZ_CAUWBR010000015.1"/>
</dbReference>
<dbReference type="EMBL" id="RJQC01000003">
    <property type="protein sequence ID" value="RNM29664.1"/>
    <property type="molecule type" value="Genomic_DNA"/>
</dbReference>
<dbReference type="OrthoDB" id="9909648at2"/>
<dbReference type="Proteomes" id="UP000276568">
    <property type="component" value="Unassembled WGS sequence"/>
</dbReference>
<protein>
    <submittedName>
        <fullName evidence="1">Uncharacterized protein</fullName>
    </submittedName>
</protein>
<organism evidence="1 2">
    <name type="scientific">Absicoccus porci</name>
    <dbReference type="NCBI Taxonomy" id="2486576"/>
    <lineage>
        <taxon>Bacteria</taxon>
        <taxon>Bacillati</taxon>
        <taxon>Bacillota</taxon>
        <taxon>Erysipelotrichia</taxon>
        <taxon>Erysipelotrichales</taxon>
        <taxon>Erysipelotrichaceae</taxon>
        <taxon>Absicoccus</taxon>
    </lineage>
</organism>
<keyword evidence="2" id="KW-1185">Reference proteome</keyword>
<gene>
    <name evidence="1" type="ORF">EDX97_08480</name>
</gene>
<sequence>MGYTNTELLQGCFTQEMVDLFLDMHGYTQETFNQEKPSIVSQLILSIVMDENADMEQQQALMDIKMGLLRMIEDHIEKQGDEPNPRYE</sequence>
<evidence type="ECO:0000313" key="1">
    <source>
        <dbReference type="EMBL" id="RNM29664.1"/>
    </source>
</evidence>
<comment type="caution">
    <text evidence="1">The sequence shown here is derived from an EMBL/GenBank/DDBJ whole genome shotgun (WGS) entry which is preliminary data.</text>
</comment>
<accession>A0A3N0HY77</accession>
<dbReference type="AlphaFoldDB" id="A0A3N0HY77"/>